<dbReference type="PANTHER" id="PTHR35807:SF1">
    <property type="entry name" value="TRANSCRIPTIONAL REGULATOR REDD"/>
    <property type="match status" value="1"/>
</dbReference>
<dbReference type="PANTHER" id="PTHR35807">
    <property type="entry name" value="TRANSCRIPTIONAL REGULATOR REDD-RELATED"/>
    <property type="match status" value="1"/>
</dbReference>
<dbReference type="RefSeq" id="WP_217791213.1">
    <property type="nucleotide sequence ID" value="NZ_JAHSPG010000006.1"/>
</dbReference>
<keyword evidence="1" id="KW-0472">Membrane</keyword>
<sequence>MNSRPAINDLIRRSFPYPAVLSLLILIVFSSTSFAQYGLQFASRDADPEKRTSLNITPDKPFCVSQKLDLSFELSFTPGITDNFGYAFRLVNDKKQNLDMLYDEAKKSFTIVFGDAYTNISVPMLYNDVVNRWVKFHLSLDLTHQTISLYCDDKLVQSSNISFKENCFNLYFGATTHSYFKSSDVIPMRLRNVALNVDEKEKAFWPLNESSGNQALDSISGKKATVQNEHWLRPKHSNWQLRTNRTIKSWVSAGFDPVHELVYITGQDTIYIYSAKTAALTAVPLSAKHDLLPGSQTIFNPFNNHLYNFYPDEHDIAAYDAQAQHWEKNFNAAPLTAYWQVNKFFSRPDSSLYFMAGYGQLRYKNLVQRYHLATKKWDTVKTAGEHFNPRYLCALGTTPNGDTAYILGGYGSKDGDQLLNPQFYYDLTMYDVKTSTFKKIYTLKEPAEPFVFSNSMVIDKDGKHYYALINPKDQRNTQLQLIKGSLEKPEYELIGSSFPFTFVDVKSAANVYYCDASKVMLAVTLFTDKDANVTDVKVYSINFPPSGIVTPEVAAPVNTSKKYVFALAAIILAAIAFVVYKTGLFRRKLTTQAAGEKTTPAEMAAAPLTATTNPAAIAPGPPPAIPVITNEYEDITSEQQNRAGVHIYLFGNFEVAASNGENITRLFTPLLKELFLLLCIHSLKYNKGVSPEKLIETLWSTKDTKDAINNRSVNIAKLKSILEKIEDCTLQKEFGNWKLTFDRDKLYIDLDHFLQLFAERTLDNKSLNELIAIVQRGPFLPQTSYQWADSFKSEISSLTIDALLKYCQYLSLPDNAERVINICNAIFAFDELNENALQLKCKSLVSLGRHTLAKEAFEKFASKYKEIYAEDYETNYTKMIS</sequence>
<dbReference type="GO" id="GO:0006355">
    <property type="term" value="P:regulation of DNA-templated transcription"/>
    <property type="evidence" value="ECO:0007669"/>
    <property type="project" value="TreeGrafter"/>
</dbReference>
<proteinExistence type="predicted"/>
<dbReference type="EMBL" id="JAHSPG010000006">
    <property type="protein sequence ID" value="MBV4357565.1"/>
    <property type="molecule type" value="Genomic_DNA"/>
</dbReference>
<dbReference type="AlphaFoldDB" id="A0A9E2SCZ3"/>
<reference evidence="2" key="1">
    <citation type="submission" date="2021-06" db="EMBL/GenBank/DDBJ databases">
        <authorList>
            <person name="Huq M.A."/>
        </authorList>
    </citation>
    <scope>NUCLEOTIDE SEQUENCE</scope>
    <source>
        <strain evidence="2">MAH-26</strain>
    </source>
</reference>
<keyword evidence="1" id="KW-0812">Transmembrane</keyword>
<keyword evidence="1" id="KW-1133">Transmembrane helix</keyword>
<evidence type="ECO:0000313" key="3">
    <source>
        <dbReference type="Proteomes" id="UP000812270"/>
    </source>
</evidence>
<gene>
    <name evidence="2" type="ORF">KTO63_10430</name>
</gene>
<keyword evidence="3" id="KW-1185">Reference proteome</keyword>
<comment type="caution">
    <text evidence="2">The sequence shown here is derived from an EMBL/GenBank/DDBJ whole genome shotgun (WGS) entry which is preliminary data.</text>
</comment>
<name>A0A9E2SCZ3_9BACT</name>
<protein>
    <recommendedName>
        <fullName evidence="4">Galactose oxidase</fullName>
    </recommendedName>
</protein>
<dbReference type="GO" id="GO:0003677">
    <property type="term" value="F:DNA binding"/>
    <property type="evidence" value="ECO:0007669"/>
    <property type="project" value="TreeGrafter"/>
</dbReference>
<evidence type="ECO:0008006" key="4">
    <source>
        <dbReference type="Google" id="ProtNLM"/>
    </source>
</evidence>
<feature type="transmembrane region" description="Helical" evidence="1">
    <location>
        <begin position="563"/>
        <end position="580"/>
    </location>
</feature>
<evidence type="ECO:0000313" key="2">
    <source>
        <dbReference type="EMBL" id="MBV4357565.1"/>
    </source>
</evidence>
<evidence type="ECO:0000256" key="1">
    <source>
        <dbReference type="SAM" id="Phobius"/>
    </source>
</evidence>
<dbReference type="Proteomes" id="UP000812270">
    <property type="component" value="Unassembled WGS sequence"/>
</dbReference>
<dbReference type="InterPro" id="IPR051677">
    <property type="entry name" value="AfsR-DnrI-RedD_regulator"/>
</dbReference>
<accession>A0A9E2SCZ3</accession>
<organism evidence="2 3">
    <name type="scientific">Pinibacter aurantiacus</name>
    <dbReference type="NCBI Taxonomy" id="2851599"/>
    <lineage>
        <taxon>Bacteria</taxon>
        <taxon>Pseudomonadati</taxon>
        <taxon>Bacteroidota</taxon>
        <taxon>Chitinophagia</taxon>
        <taxon>Chitinophagales</taxon>
        <taxon>Chitinophagaceae</taxon>
        <taxon>Pinibacter</taxon>
    </lineage>
</organism>